<proteinExistence type="predicted"/>
<keyword evidence="1" id="KW-1133">Transmembrane helix</keyword>
<feature type="transmembrane region" description="Helical" evidence="1">
    <location>
        <begin position="60"/>
        <end position="85"/>
    </location>
</feature>
<keyword evidence="3" id="KW-1185">Reference proteome</keyword>
<dbReference type="AlphaFoldDB" id="A0A1S2M9B9"/>
<keyword evidence="1" id="KW-0812">Transmembrane</keyword>
<comment type="caution">
    <text evidence="2">The sequence shown here is derived from an EMBL/GenBank/DDBJ whole genome shotgun (WGS) entry which is preliminary data.</text>
</comment>
<reference evidence="2 3" key="1">
    <citation type="submission" date="2016-10" db="EMBL/GenBank/DDBJ databases">
        <title>Draft genome sequences of four alkaliphilic bacteria belonging to the Anaerobacillus genus.</title>
        <authorList>
            <person name="Bassil N.M."/>
            <person name="Lloyd J.R."/>
        </authorList>
    </citation>
    <scope>NUCLEOTIDE SEQUENCE [LARGE SCALE GENOMIC DNA]</scope>
    <source>
        <strain evidence="2 3">DSM 22531</strain>
    </source>
</reference>
<evidence type="ECO:0000313" key="2">
    <source>
        <dbReference type="EMBL" id="OIJ21291.1"/>
    </source>
</evidence>
<keyword evidence="1" id="KW-0472">Membrane</keyword>
<evidence type="ECO:0000313" key="3">
    <source>
        <dbReference type="Proteomes" id="UP000180057"/>
    </source>
</evidence>
<gene>
    <name evidence="2" type="ORF">BKP45_00465</name>
</gene>
<protein>
    <submittedName>
        <fullName evidence="2">Uncharacterized protein</fullName>
    </submittedName>
</protein>
<evidence type="ECO:0000256" key="1">
    <source>
        <dbReference type="SAM" id="Phobius"/>
    </source>
</evidence>
<dbReference type="OrthoDB" id="2806942at2"/>
<dbReference type="STRING" id="472963.BKP45_00465"/>
<feature type="transmembrane region" description="Helical" evidence="1">
    <location>
        <begin position="150"/>
        <end position="172"/>
    </location>
</feature>
<dbReference type="EMBL" id="MLQS01000001">
    <property type="protein sequence ID" value="OIJ21291.1"/>
    <property type="molecule type" value="Genomic_DNA"/>
</dbReference>
<organism evidence="2 3">
    <name type="scientific">Anaerobacillus alkalidiazotrophicus</name>
    <dbReference type="NCBI Taxonomy" id="472963"/>
    <lineage>
        <taxon>Bacteria</taxon>
        <taxon>Bacillati</taxon>
        <taxon>Bacillota</taxon>
        <taxon>Bacilli</taxon>
        <taxon>Bacillales</taxon>
        <taxon>Bacillaceae</taxon>
        <taxon>Anaerobacillus</taxon>
    </lineage>
</organism>
<feature type="transmembrane region" description="Helical" evidence="1">
    <location>
        <begin position="92"/>
        <end position="109"/>
    </location>
</feature>
<accession>A0A1S2M9B9</accession>
<sequence length="182" mass="20257">MAVLTYIVTVFLSLQLVNSILKMWKFGGAAGWDAPIQGISSGLDSFSFISYDRSPYSFEVWQFFLIILGLQLLACIAAGILVSLLSFLTKNTMLAFFISGVVMAVPVLLQQLGVTRGILGYVANFSYTELMQVSSMFTYFRAYNVFGIPLLYPTLIFTVFAIVSGVLVFLIYQLFRKQQVSS</sequence>
<name>A0A1S2M9B9_9BACI</name>
<dbReference type="Proteomes" id="UP000180057">
    <property type="component" value="Unassembled WGS sequence"/>
</dbReference>